<evidence type="ECO:0000313" key="2">
    <source>
        <dbReference type="WBParaSite" id="nRc.2.0.1.t44133-RA"/>
    </source>
</evidence>
<dbReference type="InterPro" id="IPR032675">
    <property type="entry name" value="LRR_dom_sf"/>
</dbReference>
<protein>
    <submittedName>
        <fullName evidence="2">Uncharacterized protein</fullName>
    </submittedName>
</protein>
<sequence length="103" mass="11768">MMQSISSLEGIDLYANKSASPGSFDLIWDQCPNLRYFSVDILNAEQIRKLPLKAPNLQYFLIRLYNSDLSQIGDALTYALENLPYLRQLVIPAVVYSLLLRLE</sequence>
<keyword evidence="1" id="KW-1185">Reference proteome</keyword>
<evidence type="ECO:0000313" key="1">
    <source>
        <dbReference type="Proteomes" id="UP000887565"/>
    </source>
</evidence>
<proteinExistence type="predicted"/>
<accession>A0A915KYW3</accession>
<dbReference type="AlphaFoldDB" id="A0A915KYW3"/>
<dbReference type="Proteomes" id="UP000887565">
    <property type="component" value="Unplaced"/>
</dbReference>
<dbReference type="SUPFAM" id="SSF52047">
    <property type="entry name" value="RNI-like"/>
    <property type="match status" value="1"/>
</dbReference>
<name>A0A915KYW3_ROMCU</name>
<organism evidence="1 2">
    <name type="scientific">Romanomermis culicivorax</name>
    <name type="common">Nematode worm</name>
    <dbReference type="NCBI Taxonomy" id="13658"/>
    <lineage>
        <taxon>Eukaryota</taxon>
        <taxon>Metazoa</taxon>
        <taxon>Ecdysozoa</taxon>
        <taxon>Nematoda</taxon>
        <taxon>Enoplea</taxon>
        <taxon>Dorylaimia</taxon>
        <taxon>Mermithida</taxon>
        <taxon>Mermithoidea</taxon>
        <taxon>Mermithidae</taxon>
        <taxon>Romanomermis</taxon>
    </lineage>
</organism>
<dbReference type="WBParaSite" id="nRc.2.0.1.t44133-RA">
    <property type="protein sequence ID" value="nRc.2.0.1.t44133-RA"/>
    <property type="gene ID" value="nRc.2.0.1.g44133"/>
</dbReference>
<dbReference type="Gene3D" id="3.80.10.10">
    <property type="entry name" value="Ribonuclease Inhibitor"/>
    <property type="match status" value="1"/>
</dbReference>
<reference evidence="2" key="1">
    <citation type="submission" date="2022-11" db="UniProtKB">
        <authorList>
            <consortium name="WormBaseParasite"/>
        </authorList>
    </citation>
    <scope>IDENTIFICATION</scope>
</reference>